<reference evidence="12 13" key="1">
    <citation type="submission" date="2024-10" db="EMBL/GenBank/DDBJ databases">
        <title>Updated reference genomes for cyclostephanoid diatoms.</title>
        <authorList>
            <person name="Roberts W.R."/>
            <person name="Alverson A.J."/>
        </authorList>
    </citation>
    <scope>NUCLEOTIDE SEQUENCE [LARGE SCALE GENOMIC DNA]</scope>
    <source>
        <strain evidence="12 13">AJA276-08</strain>
    </source>
</reference>
<dbReference type="Gene3D" id="1.20.940.10">
    <property type="entry name" value="Functional domain of the splicing factor Prp18"/>
    <property type="match status" value="1"/>
</dbReference>
<keyword evidence="13" id="KW-1185">Reference proteome</keyword>
<gene>
    <name evidence="12" type="ORF">ACHAW5_011043</name>
</gene>
<dbReference type="AlphaFoldDB" id="A0ABD3PES4"/>
<evidence type="ECO:0000256" key="8">
    <source>
        <dbReference type="ARBA" id="ARBA00022927"/>
    </source>
</evidence>
<dbReference type="SUPFAM" id="SSF50978">
    <property type="entry name" value="WD40 repeat-like"/>
    <property type="match status" value="1"/>
</dbReference>
<dbReference type="InterPro" id="IPR036322">
    <property type="entry name" value="WD40_repeat_dom_sf"/>
</dbReference>
<feature type="compositionally biased region" description="Polar residues" evidence="10">
    <location>
        <begin position="889"/>
        <end position="901"/>
    </location>
</feature>
<dbReference type="Pfam" id="PF12931">
    <property type="entry name" value="TPR_Sec16"/>
    <property type="match status" value="1"/>
</dbReference>
<dbReference type="GO" id="GO:0016192">
    <property type="term" value="P:vesicle-mediated transport"/>
    <property type="evidence" value="ECO:0007669"/>
    <property type="project" value="UniProtKB-KW"/>
</dbReference>
<evidence type="ECO:0000256" key="2">
    <source>
        <dbReference type="ARBA" id="ARBA00009358"/>
    </source>
</evidence>
<feature type="region of interest" description="Disordered" evidence="10">
    <location>
        <begin position="315"/>
        <end position="334"/>
    </location>
</feature>
<dbReference type="PROSITE" id="PS01159">
    <property type="entry name" value="WW_DOMAIN_1"/>
    <property type="match status" value="1"/>
</dbReference>
<evidence type="ECO:0000256" key="1">
    <source>
        <dbReference type="ARBA" id="ARBA00004240"/>
    </source>
</evidence>
<dbReference type="InterPro" id="IPR019775">
    <property type="entry name" value="WD40_repeat_CS"/>
</dbReference>
<evidence type="ECO:0000259" key="11">
    <source>
        <dbReference type="PROSITE" id="PS50020"/>
    </source>
</evidence>
<keyword evidence="7" id="KW-0931">ER-Golgi transport</keyword>
<keyword evidence="5" id="KW-0677">Repeat</keyword>
<feature type="repeat" description="WD" evidence="9">
    <location>
        <begin position="270"/>
        <end position="312"/>
    </location>
</feature>
<feature type="compositionally biased region" description="Low complexity" evidence="10">
    <location>
        <begin position="816"/>
        <end position="841"/>
    </location>
</feature>
<feature type="domain" description="WW" evidence="11">
    <location>
        <begin position="844"/>
        <end position="878"/>
    </location>
</feature>
<keyword evidence="4 9" id="KW-0853">WD repeat</keyword>
<protein>
    <recommendedName>
        <fullName evidence="11">WW domain-containing protein</fullName>
    </recommendedName>
</protein>
<evidence type="ECO:0000313" key="13">
    <source>
        <dbReference type="Proteomes" id="UP001530315"/>
    </source>
</evidence>
<evidence type="ECO:0000256" key="10">
    <source>
        <dbReference type="SAM" id="MobiDB-lite"/>
    </source>
</evidence>
<dbReference type="GO" id="GO:0005783">
    <property type="term" value="C:endoplasmic reticulum"/>
    <property type="evidence" value="ECO:0007669"/>
    <property type="project" value="UniProtKB-SubCell"/>
</dbReference>
<sequence>MTKIAELKDRGAVVAWSPLSDYADVLALGSKEKGGIGFEDNGGELELYDLNITQVSNNLATLPEPILLGSIKTTTLFGSLAWGKCGNGGDISTSIIAGGMVDGTVNLWRPAALLGGENDEEALLASIQRHKGAVSALKFNPHTDSSNLLATGGSSGQVWMIDISQTRNIYSPNGDDKNGCNLGGEVTQVAWNSQVSHILASSSANGTVVVWDLRQKKSWCEMRVESNCSVSDIAWNPTQGLHMMTASKGGGGLKLWDLRASTSMPLTTLEGGHVGGVLSMDWCPHDDTLVVSCGNDNRTLLWDLHSLRPIAEIPNEDSSSASHHNHNTQPSDFYGGGLASSQHKRFDVSWSPIRRGVMSTCSFDRKVQAHSVIGLATMCGRPPKWMSPSGGVSCGFGGAVVSINNSNSQRSVTIETVVEYPELVDVSEKFESEFCLGTDCITYCNAMATRATDPYECQVWSFMQIMFETNAREELLSYLGFDPETIHQAAMEFNEEEEGKRNGSSNALHSPVSNDNGSKVARMAMSKKAENTVTDALLVGNFEAAVECCFRSGNLADALILASCGGADLWQKTQAEYFARESKSRPFLSLISAVINDQLNELVAASDPSKWRETLAVLSTYGKSEEFPALCAALGDRLEEAGGDFANASLCYMCALKLGDAVRYWKYTLQNANMANEGGTSDLLSLHDFIEKVTVFSQALDSSQYQLDDDVANLFTDYSKALANQGMLVSAAKYLKGFDTPECKELRDRIYCSRMGRFCPDLMASPPDFPFDYVNVGVAQDLHGINVRQGGVQQHMQMQQEHDFASQLTDPIFAQQTQEEQQSQQLQQSPQFQPSPSELSSVDASLPPGWVALQDPSSGQIYYANQSTGESSWDPPQMTPAPVLPPAANSYSAQPSAQPANAIQETPSLSATNSSSTSQKVASKYGDGFVTSASNPQLAEQYGNVGTSNPYTNANRPGTAAAAVGMTPKKAPVSGTWAPDSMPALTEENKELQDGLMSIVDRLTASAVGSMEKKQVAESQKAVAVFIKTVARGGVDADIVIKVRNMIYNIQSRDYASASSIVTGLVSNEWKDHKDWLKGFKFLVQMVTKKQL</sequence>
<dbReference type="Gene3D" id="2.20.70.10">
    <property type="match status" value="1"/>
</dbReference>
<dbReference type="InterPro" id="IPR001202">
    <property type="entry name" value="WW_dom"/>
</dbReference>
<dbReference type="InterPro" id="IPR001680">
    <property type="entry name" value="WD40_rpt"/>
</dbReference>
<name>A0ABD3PES4_9STRA</name>
<dbReference type="Pfam" id="PF00397">
    <property type="entry name" value="WW"/>
    <property type="match status" value="1"/>
</dbReference>
<dbReference type="CDD" id="cd00201">
    <property type="entry name" value="WW"/>
    <property type="match status" value="1"/>
</dbReference>
<feature type="region of interest" description="Disordered" evidence="10">
    <location>
        <begin position="816"/>
        <end position="901"/>
    </location>
</feature>
<dbReference type="InterPro" id="IPR040251">
    <property type="entry name" value="SEC31-like"/>
</dbReference>
<evidence type="ECO:0000313" key="12">
    <source>
        <dbReference type="EMBL" id="KAL3786534.1"/>
    </source>
</evidence>
<comment type="caution">
    <text evidence="12">The sequence shown here is derived from an EMBL/GenBank/DDBJ whole genome shotgun (WGS) entry which is preliminary data.</text>
</comment>
<dbReference type="SMART" id="SM00320">
    <property type="entry name" value="WD40"/>
    <property type="match status" value="6"/>
</dbReference>
<evidence type="ECO:0000256" key="6">
    <source>
        <dbReference type="ARBA" id="ARBA00022824"/>
    </source>
</evidence>
<dbReference type="PROSITE" id="PS50020">
    <property type="entry name" value="WW_DOMAIN_2"/>
    <property type="match status" value="1"/>
</dbReference>
<organism evidence="12 13">
    <name type="scientific">Stephanodiscus triporus</name>
    <dbReference type="NCBI Taxonomy" id="2934178"/>
    <lineage>
        <taxon>Eukaryota</taxon>
        <taxon>Sar</taxon>
        <taxon>Stramenopiles</taxon>
        <taxon>Ochrophyta</taxon>
        <taxon>Bacillariophyta</taxon>
        <taxon>Coscinodiscophyceae</taxon>
        <taxon>Thalassiosirophycidae</taxon>
        <taxon>Stephanodiscales</taxon>
        <taxon>Stephanodiscaceae</taxon>
        <taxon>Stephanodiscus</taxon>
    </lineage>
</organism>
<keyword evidence="3" id="KW-0813">Transport</keyword>
<evidence type="ECO:0000256" key="7">
    <source>
        <dbReference type="ARBA" id="ARBA00022892"/>
    </source>
</evidence>
<dbReference type="PROSITE" id="PS50082">
    <property type="entry name" value="WD_REPEATS_2"/>
    <property type="match status" value="2"/>
</dbReference>
<dbReference type="Gene3D" id="1.25.40.1030">
    <property type="match status" value="1"/>
</dbReference>
<dbReference type="Proteomes" id="UP001530315">
    <property type="component" value="Unassembled WGS sequence"/>
</dbReference>
<feature type="repeat" description="WD" evidence="9">
    <location>
        <begin position="186"/>
        <end position="214"/>
    </location>
</feature>
<dbReference type="InterPro" id="IPR036020">
    <property type="entry name" value="WW_dom_sf"/>
</dbReference>
<dbReference type="PROSITE" id="PS00678">
    <property type="entry name" value="WD_REPEATS_1"/>
    <property type="match status" value="2"/>
</dbReference>
<dbReference type="SMART" id="SM00456">
    <property type="entry name" value="WW"/>
    <property type="match status" value="1"/>
</dbReference>
<dbReference type="InterPro" id="IPR024298">
    <property type="entry name" value="Sec16_Sec23-bd"/>
</dbReference>
<dbReference type="Gene3D" id="2.130.10.10">
    <property type="entry name" value="YVTN repeat-like/Quinoprotein amine dehydrogenase"/>
    <property type="match status" value="1"/>
</dbReference>
<dbReference type="PANTHER" id="PTHR13923:SF11">
    <property type="entry name" value="SECRETORY 31, ISOFORM D"/>
    <property type="match status" value="1"/>
</dbReference>
<dbReference type="SUPFAM" id="SSF51045">
    <property type="entry name" value="WW domain"/>
    <property type="match status" value="1"/>
</dbReference>
<dbReference type="EMBL" id="JALLAZ020000823">
    <property type="protein sequence ID" value="KAL3786534.1"/>
    <property type="molecule type" value="Genomic_DNA"/>
</dbReference>
<evidence type="ECO:0000256" key="3">
    <source>
        <dbReference type="ARBA" id="ARBA00022448"/>
    </source>
</evidence>
<dbReference type="PANTHER" id="PTHR13923">
    <property type="entry name" value="SEC31-RELATED PROTEIN"/>
    <property type="match status" value="1"/>
</dbReference>
<keyword evidence="6" id="KW-0256">Endoplasmic reticulum</keyword>
<evidence type="ECO:0000256" key="4">
    <source>
        <dbReference type="ARBA" id="ARBA00022574"/>
    </source>
</evidence>
<dbReference type="GO" id="GO:0015031">
    <property type="term" value="P:protein transport"/>
    <property type="evidence" value="ECO:0007669"/>
    <property type="project" value="UniProtKB-KW"/>
</dbReference>
<proteinExistence type="inferred from homology"/>
<comment type="similarity">
    <text evidence="2">Belongs to the WD repeat SEC31 family.</text>
</comment>
<evidence type="ECO:0000256" key="5">
    <source>
        <dbReference type="ARBA" id="ARBA00022737"/>
    </source>
</evidence>
<comment type="subcellular location">
    <subcellularLocation>
        <location evidence="1">Endoplasmic reticulum</location>
    </subcellularLocation>
</comment>
<keyword evidence="8" id="KW-0653">Protein transport</keyword>
<evidence type="ECO:0000256" key="9">
    <source>
        <dbReference type="PROSITE-ProRule" id="PRU00221"/>
    </source>
</evidence>
<dbReference type="Pfam" id="PF00400">
    <property type="entry name" value="WD40"/>
    <property type="match status" value="2"/>
</dbReference>
<feature type="compositionally biased region" description="Polar residues" evidence="10">
    <location>
        <begin position="316"/>
        <end position="331"/>
    </location>
</feature>
<dbReference type="InterPro" id="IPR015943">
    <property type="entry name" value="WD40/YVTN_repeat-like_dom_sf"/>
</dbReference>
<accession>A0ABD3PES4</accession>
<feature type="compositionally biased region" description="Polar residues" evidence="10">
    <location>
        <begin position="855"/>
        <end position="871"/>
    </location>
</feature>